<dbReference type="Proteomes" id="UP001500221">
    <property type="component" value="Unassembled WGS sequence"/>
</dbReference>
<reference evidence="2" key="1">
    <citation type="journal article" date="2019" name="Int. J. Syst. Evol. Microbiol.">
        <title>The Global Catalogue of Microorganisms (GCM) 10K type strain sequencing project: providing services to taxonomists for standard genome sequencing and annotation.</title>
        <authorList>
            <consortium name="The Broad Institute Genomics Platform"/>
            <consortium name="The Broad Institute Genome Sequencing Center for Infectious Disease"/>
            <person name="Wu L."/>
            <person name="Ma J."/>
        </authorList>
    </citation>
    <scope>NUCLEOTIDE SEQUENCE [LARGE SCALE GENOMIC DNA]</scope>
    <source>
        <strain evidence="2">JCM 18459</strain>
    </source>
</reference>
<evidence type="ECO:0000313" key="2">
    <source>
        <dbReference type="Proteomes" id="UP001500221"/>
    </source>
</evidence>
<name>A0ABP9P5C9_9ACTN</name>
<accession>A0ABP9P5C9</accession>
<sequence>MNGVRTGLGVSANRHGELVLSWADSRFAEAVAEAHEDVTPAAT</sequence>
<gene>
    <name evidence="1" type="ORF">GCM10023340_02280</name>
</gene>
<evidence type="ECO:0000313" key="1">
    <source>
        <dbReference type="EMBL" id="GAA5141108.1"/>
    </source>
</evidence>
<organism evidence="1 2">
    <name type="scientific">Nocardioides marinquilinus</name>
    <dbReference type="NCBI Taxonomy" id="1210400"/>
    <lineage>
        <taxon>Bacteria</taxon>
        <taxon>Bacillati</taxon>
        <taxon>Actinomycetota</taxon>
        <taxon>Actinomycetes</taxon>
        <taxon>Propionibacteriales</taxon>
        <taxon>Nocardioidaceae</taxon>
        <taxon>Nocardioides</taxon>
    </lineage>
</organism>
<proteinExistence type="predicted"/>
<comment type="caution">
    <text evidence="1">The sequence shown here is derived from an EMBL/GenBank/DDBJ whole genome shotgun (WGS) entry which is preliminary data.</text>
</comment>
<dbReference type="RefSeq" id="WP_345453542.1">
    <property type="nucleotide sequence ID" value="NZ_BAABKG010000001.1"/>
</dbReference>
<dbReference type="EMBL" id="BAABKG010000001">
    <property type="protein sequence ID" value="GAA5141108.1"/>
    <property type="molecule type" value="Genomic_DNA"/>
</dbReference>
<protein>
    <submittedName>
        <fullName evidence="1">Uncharacterized protein</fullName>
    </submittedName>
</protein>
<keyword evidence="2" id="KW-1185">Reference proteome</keyword>